<feature type="coiled-coil region" evidence="1">
    <location>
        <begin position="4"/>
        <end position="31"/>
    </location>
</feature>
<proteinExistence type="predicted"/>
<dbReference type="EMBL" id="CP031146">
    <property type="protein sequence ID" value="AXM98037.1"/>
    <property type="molecule type" value="Genomic_DNA"/>
</dbReference>
<dbReference type="NCBIfam" id="NF041859">
    <property type="entry name" value="silencer_MvaTU"/>
    <property type="match status" value="1"/>
</dbReference>
<dbReference type="AlphaFoldDB" id="A0AAD0VV53"/>
<feature type="region of interest" description="Disordered" evidence="2">
    <location>
        <begin position="65"/>
        <end position="96"/>
    </location>
</feature>
<sequence length="120" mass="13602">MSKLVEFRAAERALQEQLAQLEALKNDAGLKKEIEFESKLKALMESYDKGLKEIIAILDPAAAGHRQEKVSTTQRRPRALKRYKNPHSGEVVETKGGNHRVLKEWKAEYGATNVESWLQA</sequence>
<evidence type="ECO:0000256" key="2">
    <source>
        <dbReference type="SAM" id="MobiDB-lite"/>
    </source>
</evidence>
<organism evidence="4 5">
    <name type="scientific">Pseudomonas plecoglossicida</name>
    <dbReference type="NCBI Taxonomy" id="70775"/>
    <lineage>
        <taxon>Bacteria</taxon>
        <taxon>Pseudomonadati</taxon>
        <taxon>Pseudomonadota</taxon>
        <taxon>Gammaproteobacteria</taxon>
        <taxon>Pseudomonadales</taxon>
        <taxon>Pseudomonadaceae</taxon>
        <taxon>Pseudomonas</taxon>
    </lineage>
</organism>
<dbReference type="CDD" id="cd16170">
    <property type="entry name" value="MvaT_DBD"/>
    <property type="match status" value="1"/>
</dbReference>
<dbReference type="GeneID" id="49615855"/>
<name>A0AAD0VV53_PSEDL</name>
<feature type="compositionally biased region" description="Basic residues" evidence="2">
    <location>
        <begin position="75"/>
        <end position="85"/>
    </location>
</feature>
<evidence type="ECO:0000256" key="1">
    <source>
        <dbReference type="SAM" id="Coils"/>
    </source>
</evidence>
<gene>
    <name evidence="4" type="ORF">DVB73_20775</name>
</gene>
<evidence type="ECO:0000313" key="4">
    <source>
        <dbReference type="EMBL" id="AXM98037.1"/>
    </source>
</evidence>
<dbReference type="Proteomes" id="UP000256503">
    <property type="component" value="Chromosome"/>
</dbReference>
<dbReference type="Pfam" id="PF22055">
    <property type="entry name" value="MvaT_DBD"/>
    <property type="match status" value="1"/>
</dbReference>
<accession>A0AAD0VV53</accession>
<dbReference type="InterPro" id="IPR035616">
    <property type="entry name" value="MvaT_DBD"/>
</dbReference>
<keyword evidence="1" id="KW-0175">Coiled coil</keyword>
<dbReference type="RefSeq" id="WP_016392941.1">
    <property type="nucleotide sequence ID" value="NZ_CP031146.1"/>
</dbReference>
<reference evidence="4 5" key="1">
    <citation type="submission" date="2018-07" db="EMBL/GenBank/DDBJ databases">
        <title>Complete genome sequence of a Pseudomonas plecoglossicida strain pathogenic to the marine fish, Larimichthys crocea.</title>
        <authorList>
            <person name="Tao Z."/>
        </authorList>
    </citation>
    <scope>NUCLEOTIDE SEQUENCE [LARGE SCALE GENOMIC DNA]</scope>
    <source>
        <strain evidence="4 5">XSDHY-P</strain>
    </source>
</reference>
<evidence type="ECO:0000313" key="5">
    <source>
        <dbReference type="Proteomes" id="UP000256503"/>
    </source>
</evidence>
<evidence type="ECO:0000259" key="3">
    <source>
        <dbReference type="Pfam" id="PF22055"/>
    </source>
</evidence>
<protein>
    <submittedName>
        <fullName evidence="4">Transcriptional regulator</fullName>
    </submittedName>
</protein>
<feature type="domain" description="MvaT DNA-binding" evidence="3">
    <location>
        <begin position="81"/>
        <end position="117"/>
    </location>
</feature>